<proteinExistence type="predicted"/>
<dbReference type="EMBL" id="JH712066">
    <property type="protein sequence ID" value="EFO26507.2"/>
    <property type="molecule type" value="Genomic_DNA"/>
</dbReference>
<dbReference type="Proteomes" id="UP000095285">
    <property type="component" value="Unassembled WGS sequence"/>
</dbReference>
<evidence type="ECO:0000313" key="2">
    <source>
        <dbReference type="Proteomes" id="UP000095285"/>
    </source>
</evidence>
<reference evidence="1 2" key="1">
    <citation type="submission" date="2012-04" db="EMBL/GenBank/DDBJ databases">
        <title>The Genome Sequence of Loa loa.</title>
        <authorList>
            <consortium name="The Broad Institute Genome Sequencing Platform"/>
            <consortium name="Broad Institute Genome Sequencing Center for Infectious Disease"/>
            <person name="Nutman T.B."/>
            <person name="Fink D.L."/>
            <person name="Russ C."/>
            <person name="Young S."/>
            <person name="Zeng Q."/>
            <person name="Gargeya S."/>
            <person name="Alvarado L."/>
            <person name="Berlin A."/>
            <person name="Chapman S.B."/>
            <person name="Chen Z."/>
            <person name="Freedman E."/>
            <person name="Gellesch M."/>
            <person name="Goldberg J."/>
            <person name="Griggs A."/>
            <person name="Gujja S."/>
            <person name="Heilman E.R."/>
            <person name="Heiman D."/>
            <person name="Howarth C."/>
            <person name="Mehta T."/>
            <person name="Neiman D."/>
            <person name="Pearson M."/>
            <person name="Roberts A."/>
            <person name="Saif S."/>
            <person name="Shea T."/>
            <person name="Shenoy N."/>
            <person name="Sisk P."/>
            <person name="Stolte C."/>
            <person name="Sykes S."/>
            <person name="White J."/>
            <person name="Yandava C."/>
            <person name="Haas B."/>
            <person name="Henn M.R."/>
            <person name="Nusbaum C."/>
            <person name="Birren B."/>
        </authorList>
    </citation>
    <scope>NUCLEOTIDE SEQUENCE [LARGE SCALE GENOMIC DNA]</scope>
</reference>
<dbReference type="PROSITE" id="PS51257">
    <property type="entry name" value="PROKAR_LIPOPROTEIN"/>
    <property type="match status" value="1"/>
</dbReference>
<accession>A0A1I7VFW2</accession>
<dbReference type="OrthoDB" id="5808200at2759"/>
<dbReference type="OMA" id="IKSPPDD"/>
<dbReference type="GeneID" id="9939357"/>
<dbReference type="CTD" id="9939357"/>
<dbReference type="KEGG" id="loa:LOAG_01977"/>
<dbReference type="FunCoup" id="A0A1I7VFW2">
    <property type="interactions" value="181"/>
</dbReference>
<gene>
    <name evidence="1 3" type="ORF">LOAG_01977</name>
</gene>
<sequence length="684" mass="78474">MMLRYSSCRCLLHGYKFPLRAVLPGHQHASAACSSSSSSVNNNVGISHRQSVKWYGYAFRDRQDSFYSFNESFELLYSISTSTNTAKDEQNVIEVLESFFKTYGWHSIDGVLIDLLPQTYEMLLSSFPTDHNASMTASGHTQICGRVLRTKSRTSLRRPQWWTFCTRSRSGPCIATNKVIKNRGTLLCKSERHMVKSAGQHSMQPVSGKLRSVVNFQLRTLKTTTCPTIICDVVMSATTVSCQEKAQKPFKNESDELVTSKTKIASVDQLKHLILKKDVAGLRRVLNTELWPSHRLLKTFVAELFEVFIVCGKDAKEALWLMDSFALANSRATLPNSVILQLITRILTEEGIKAAINCAVYYRNLLLIKSPPDDLFADRSIAVAENLFTEAFKKNDLTGIQDLCDILIDLGFLRNSSTYLRAVVKSYLRSGGFDTAFNMWYKNAQKYRIAAGCDLLIRHTILEKNLKDVLQEKRLRNILEKLNEFGAFHDGLAELVVELLKANMVCEAELIFKRLKISGHHFKRPIFRMQSNLDNLPYVEHFAIVLLATLLEESRSRNTRKYSRQKLSEGGLMKNFQESTRKNYIRSLLTIWQPHYNRRQEVDIKKFRADVEQLRGLIYVTENVWFEIASEADDMESLKRLRNWIAKYRSSEFSSVRKRLENFFTTKEITMPNNDGRGSLIKDQ</sequence>
<dbReference type="WBParaSite" id="EN70_210">
    <property type="protein sequence ID" value="EN70_210"/>
    <property type="gene ID" value="EN70_210"/>
</dbReference>
<dbReference type="RefSeq" id="XP_020303687.1">
    <property type="nucleotide sequence ID" value="XM_020445906.1"/>
</dbReference>
<accession>A0A1S0U7H3</accession>
<keyword evidence="2" id="KW-1185">Reference proteome</keyword>
<evidence type="ECO:0000313" key="1">
    <source>
        <dbReference type="EMBL" id="EFO26507.2"/>
    </source>
</evidence>
<dbReference type="eggNOG" id="ENOG502TGWQ">
    <property type="taxonomic scope" value="Eukaryota"/>
</dbReference>
<evidence type="ECO:0000313" key="3">
    <source>
        <dbReference type="WBParaSite" id="EN70_210"/>
    </source>
</evidence>
<protein>
    <submittedName>
        <fullName evidence="3">Pentatricopeptide repeat-containing protein</fullName>
    </submittedName>
</protein>
<reference evidence="3" key="2">
    <citation type="submission" date="2016-11" db="UniProtKB">
        <authorList>
            <consortium name="WormBaseParasite"/>
        </authorList>
    </citation>
    <scope>IDENTIFICATION</scope>
</reference>
<name>A0A1I7VFW2_LOALO</name>
<organism evidence="2 3">
    <name type="scientific">Loa loa</name>
    <name type="common">Eye worm</name>
    <name type="synonym">Filaria loa</name>
    <dbReference type="NCBI Taxonomy" id="7209"/>
    <lineage>
        <taxon>Eukaryota</taxon>
        <taxon>Metazoa</taxon>
        <taxon>Ecdysozoa</taxon>
        <taxon>Nematoda</taxon>
        <taxon>Chromadorea</taxon>
        <taxon>Rhabditida</taxon>
        <taxon>Spirurina</taxon>
        <taxon>Spiruromorpha</taxon>
        <taxon>Filarioidea</taxon>
        <taxon>Onchocercidae</taxon>
        <taxon>Loa</taxon>
    </lineage>
</organism>
<dbReference type="STRING" id="7209.A0A1I7VFW2"/>
<dbReference type="AlphaFoldDB" id="A0A1I7VFW2"/>